<sequence length="211" mass="24886">MNKEQFKNIEIFEQIEYVNNILKEGKTLTSFSEEIGISRKTISKNFSKAGYKYSQSKKQYILENTEVEAREQKKYYSNITESNTENTPEPSNNIPVINSITTNLEITNNQKDRLTYLMDNADRIKALLDGSNEYYKDITESNMETKEDIVKEIYNFKQGKRDYRAKTLKLDLEVQKGFERIAEDLKESGVTRQELLNYILNQYIKFYENIK</sequence>
<evidence type="ECO:0000313" key="2">
    <source>
        <dbReference type="Proteomes" id="UP001239169"/>
    </source>
</evidence>
<dbReference type="EMBL" id="CP124692">
    <property type="protein sequence ID" value="WGX77855.1"/>
    <property type="molecule type" value="Genomic_DNA"/>
</dbReference>
<accession>A0ABY8R8G5</accession>
<geneLocation type="plasmid" evidence="1 2">
    <name>unnamed7</name>
</geneLocation>
<reference evidence="1 2" key="1">
    <citation type="submission" date="2023-04" db="EMBL/GenBank/DDBJ databases">
        <title>Bacteria Genome Submission.</title>
        <authorList>
            <person name="Isaac P."/>
        </authorList>
    </citation>
    <scope>NUCLEOTIDE SEQUENCE [LARGE SCALE GENOMIC DNA]</scope>
    <source>
        <strain evidence="1 2">SampleS7P1</strain>
        <plasmid evidence="1 2">unnamed7</plasmid>
    </source>
</reference>
<evidence type="ECO:0000313" key="1">
    <source>
        <dbReference type="EMBL" id="WGX77855.1"/>
    </source>
</evidence>
<protein>
    <recommendedName>
        <fullName evidence="3">DNA-binding protein</fullName>
    </recommendedName>
</protein>
<evidence type="ECO:0008006" key="3">
    <source>
        <dbReference type="Google" id="ProtNLM"/>
    </source>
</evidence>
<proteinExistence type="predicted"/>
<keyword evidence="2" id="KW-1185">Reference proteome</keyword>
<dbReference type="Proteomes" id="UP001239169">
    <property type="component" value="Plasmid unnamed7"/>
</dbReference>
<keyword evidence="1" id="KW-0614">Plasmid</keyword>
<organism evidence="1 2">
    <name type="scientific">Paraclostridium bifermentans</name>
    <name type="common">Clostridium bifermentans</name>
    <dbReference type="NCBI Taxonomy" id="1490"/>
    <lineage>
        <taxon>Bacteria</taxon>
        <taxon>Bacillati</taxon>
        <taxon>Bacillota</taxon>
        <taxon>Clostridia</taxon>
        <taxon>Peptostreptococcales</taxon>
        <taxon>Peptostreptococcaceae</taxon>
        <taxon>Paraclostridium</taxon>
    </lineage>
</organism>
<gene>
    <name evidence="1" type="ORF">QJS64_21955</name>
</gene>
<name>A0ABY8R8G5_PARBF</name>